<dbReference type="OrthoDB" id="2986280at2"/>
<feature type="transmembrane region" description="Helical" evidence="8">
    <location>
        <begin position="147"/>
        <end position="166"/>
    </location>
</feature>
<dbReference type="InterPro" id="IPR001958">
    <property type="entry name" value="Tet-R_TetA/multi-R_MdtG-like"/>
</dbReference>
<accession>A0A0B0IAW1</accession>
<dbReference type="AlphaFoldDB" id="A0A0B0IAW1"/>
<dbReference type="PROSITE" id="PS50850">
    <property type="entry name" value="MFS"/>
    <property type="match status" value="1"/>
</dbReference>
<comment type="caution">
    <text evidence="10">The sequence shown here is derived from an EMBL/GenBank/DDBJ whole genome shotgun (WGS) entry which is preliminary data.</text>
</comment>
<feature type="transmembrane region" description="Helical" evidence="8">
    <location>
        <begin position="282"/>
        <end position="300"/>
    </location>
</feature>
<feature type="transmembrane region" description="Helical" evidence="8">
    <location>
        <begin position="372"/>
        <end position="392"/>
    </location>
</feature>
<dbReference type="eggNOG" id="COG2814">
    <property type="taxonomic scope" value="Bacteria"/>
</dbReference>
<organism evidence="10 11">
    <name type="scientific">Halalkalibacter okhensis</name>
    <dbReference type="NCBI Taxonomy" id="333138"/>
    <lineage>
        <taxon>Bacteria</taxon>
        <taxon>Bacillati</taxon>
        <taxon>Bacillota</taxon>
        <taxon>Bacilli</taxon>
        <taxon>Bacillales</taxon>
        <taxon>Bacillaceae</taxon>
        <taxon>Halalkalibacter</taxon>
    </lineage>
</organism>
<dbReference type="Pfam" id="PF07690">
    <property type="entry name" value="MFS_1"/>
    <property type="match status" value="1"/>
</dbReference>
<evidence type="ECO:0000313" key="11">
    <source>
        <dbReference type="Proteomes" id="UP000030832"/>
    </source>
</evidence>
<feature type="transmembrane region" description="Helical" evidence="8">
    <location>
        <begin position="42"/>
        <end position="62"/>
    </location>
</feature>
<feature type="domain" description="Major facilitator superfamily (MFS) profile" evidence="9">
    <location>
        <begin position="8"/>
        <end position="396"/>
    </location>
</feature>
<keyword evidence="5 8" id="KW-0812">Transmembrane</keyword>
<keyword evidence="3" id="KW-0813">Transport</keyword>
<dbReference type="Gene3D" id="1.20.1250.20">
    <property type="entry name" value="MFS general substrate transporter like domains"/>
    <property type="match status" value="1"/>
</dbReference>
<dbReference type="CDD" id="cd17474">
    <property type="entry name" value="MFS_YfmO_like"/>
    <property type="match status" value="1"/>
</dbReference>
<feature type="transmembrane region" description="Helical" evidence="8">
    <location>
        <begin position="100"/>
        <end position="126"/>
    </location>
</feature>
<dbReference type="InterPro" id="IPR005829">
    <property type="entry name" value="Sugar_transporter_CS"/>
</dbReference>
<keyword evidence="4" id="KW-1003">Cell membrane</keyword>
<feature type="transmembrane region" description="Helical" evidence="8">
    <location>
        <begin position="250"/>
        <end position="270"/>
    </location>
</feature>
<evidence type="ECO:0000256" key="8">
    <source>
        <dbReference type="SAM" id="Phobius"/>
    </source>
</evidence>
<evidence type="ECO:0000259" key="9">
    <source>
        <dbReference type="PROSITE" id="PS50850"/>
    </source>
</evidence>
<reference evidence="10 11" key="1">
    <citation type="submission" date="2014-09" db="EMBL/GenBank/DDBJ databases">
        <title>Genome sequencing and annotation of Bacillus Okhensis strain Kh10-101T.</title>
        <authorList>
            <person name="Prakash J.S."/>
        </authorList>
    </citation>
    <scope>NUCLEOTIDE SEQUENCE [LARGE SCALE GENOMIC DNA]</scope>
    <source>
        <strain evidence="11">Kh10-101T</strain>
    </source>
</reference>
<dbReference type="STRING" id="333138.LQ50_13890"/>
<name>A0A0B0IAW1_9BACI</name>
<dbReference type="InterPro" id="IPR036259">
    <property type="entry name" value="MFS_trans_sf"/>
</dbReference>
<dbReference type="PANTHER" id="PTHR43124:SF3">
    <property type="entry name" value="CHLORAMPHENICOL EFFLUX PUMP RV0191"/>
    <property type="match status" value="1"/>
</dbReference>
<keyword evidence="7 8" id="KW-0472">Membrane</keyword>
<dbReference type="InterPro" id="IPR011701">
    <property type="entry name" value="MFS"/>
</dbReference>
<dbReference type="GO" id="GO:0022857">
    <property type="term" value="F:transmembrane transporter activity"/>
    <property type="evidence" value="ECO:0007669"/>
    <property type="project" value="InterPro"/>
</dbReference>
<dbReference type="InterPro" id="IPR050189">
    <property type="entry name" value="MFS_Efflux_Transporters"/>
</dbReference>
<feature type="transmembrane region" description="Helical" evidence="8">
    <location>
        <begin position="172"/>
        <end position="190"/>
    </location>
</feature>
<evidence type="ECO:0000256" key="4">
    <source>
        <dbReference type="ARBA" id="ARBA00022475"/>
    </source>
</evidence>
<evidence type="ECO:0000256" key="1">
    <source>
        <dbReference type="ARBA" id="ARBA00004651"/>
    </source>
</evidence>
<evidence type="ECO:0000256" key="2">
    <source>
        <dbReference type="ARBA" id="ARBA00007520"/>
    </source>
</evidence>
<dbReference type="GO" id="GO:0005886">
    <property type="term" value="C:plasma membrane"/>
    <property type="evidence" value="ECO:0007669"/>
    <property type="project" value="UniProtKB-SubCell"/>
</dbReference>
<keyword evidence="6 8" id="KW-1133">Transmembrane helix</keyword>
<feature type="transmembrane region" description="Helical" evidence="8">
    <location>
        <begin position="7"/>
        <end position="30"/>
    </location>
</feature>
<evidence type="ECO:0000256" key="7">
    <source>
        <dbReference type="ARBA" id="ARBA00023136"/>
    </source>
</evidence>
<dbReference type="RefSeq" id="WP_034629971.1">
    <property type="nucleotide sequence ID" value="NZ_JRJU01000016.1"/>
</dbReference>
<dbReference type="SUPFAM" id="SSF103473">
    <property type="entry name" value="MFS general substrate transporter"/>
    <property type="match status" value="1"/>
</dbReference>
<feature type="transmembrane region" description="Helical" evidence="8">
    <location>
        <begin position="216"/>
        <end position="238"/>
    </location>
</feature>
<dbReference type="EMBL" id="JRJU01000016">
    <property type="protein sequence ID" value="KHF39713.1"/>
    <property type="molecule type" value="Genomic_DNA"/>
</dbReference>
<comment type="subcellular location">
    <subcellularLocation>
        <location evidence="1">Cell membrane</location>
        <topology evidence="1">Multi-pass membrane protein</topology>
    </subcellularLocation>
</comment>
<gene>
    <name evidence="10" type="ORF">LQ50_13890</name>
</gene>
<dbReference type="PROSITE" id="PS00216">
    <property type="entry name" value="SUGAR_TRANSPORT_1"/>
    <property type="match status" value="1"/>
</dbReference>
<dbReference type="PRINTS" id="PR01035">
    <property type="entry name" value="TCRTETA"/>
</dbReference>
<evidence type="ECO:0000256" key="5">
    <source>
        <dbReference type="ARBA" id="ARBA00022692"/>
    </source>
</evidence>
<comment type="similarity">
    <text evidence="2">Belongs to the major facilitator superfamily. TCR/Tet family.</text>
</comment>
<evidence type="ECO:0000256" key="6">
    <source>
        <dbReference type="ARBA" id="ARBA00022989"/>
    </source>
</evidence>
<sequence length="403" mass="43596">MQEKDKWAIFSISSIPLVMTLGNSMLIPVLPQIEKELGISSFQVSMLITVYSIVAIVCIPIAGYISDHIGRKKVIIPSLIIAGVGGFISGFAGWQMENPYGMLIFGRFLQGIGAAGAMPIVLPLVGDLYTNQKDVSKGLGMIETANTLGKVLSPILGAALALIVWYMPLLSIPVLCFISILSMIFLVKVPPMSGEAVGFKAFVKTTKVIFKREGRWLYAVFAIGGILMFVIFGVLFYLSTMLEDEFQIDGIKKGIILAIPLAALCFSSFATGKVIGQDKQKMKWFTVAGLIILTLAIFTVSFSKDIYLLLTCLFASGVGIGIALPCLDALVTEGIEMEQRGTISSLYSSMRFVGVALGPPVFAVLMKTSHSFMFLSNTLLCVMTVLIVLFAIKPDDPVKPTWG</sequence>
<keyword evidence="11" id="KW-1185">Reference proteome</keyword>
<dbReference type="Proteomes" id="UP000030832">
    <property type="component" value="Unassembled WGS sequence"/>
</dbReference>
<dbReference type="PANTHER" id="PTHR43124">
    <property type="entry name" value="PURINE EFFLUX PUMP PBUE"/>
    <property type="match status" value="1"/>
</dbReference>
<proteinExistence type="inferred from homology"/>
<feature type="transmembrane region" description="Helical" evidence="8">
    <location>
        <begin position="348"/>
        <end position="366"/>
    </location>
</feature>
<evidence type="ECO:0000256" key="3">
    <source>
        <dbReference type="ARBA" id="ARBA00022448"/>
    </source>
</evidence>
<dbReference type="InterPro" id="IPR020846">
    <property type="entry name" value="MFS_dom"/>
</dbReference>
<feature type="transmembrane region" description="Helical" evidence="8">
    <location>
        <begin position="306"/>
        <end position="327"/>
    </location>
</feature>
<protein>
    <submittedName>
        <fullName evidence="10">MFS transporter</fullName>
    </submittedName>
</protein>
<evidence type="ECO:0000313" key="10">
    <source>
        <dbReference type="EMBL" id="KHF39713.1"/>
    </source>
</evidence>
<feature type="transmembrane region" description="Helical" evidence="8">
    <location>
        <begin position="74"/>
        <end position="94"/>
    </location>
</feature>